<keyword evidence="6" id="KW-0472">Membrane</keyword>
<organism evidence="11 12">
    <name type="scientific">Salinibacter ruber</name>
    <dbReference type="NCBI Taxonomy" id="146919"/>
    <lineage>
        <taxon>Bacteria</taxon>
        <taxon>Pseudomonadati</taxon>
        <taxon>Rhodothermota</taxon>
        <taxon>Rhodothermia</taxon>
        <taxon>Rhodothermales</taxon>
        <taxon>Salinibacteraceae</taxon>
        <taxon>Salinibacter</taxon>
    </lineage>
</organism>
<evidence type="ECO:0000256" key="2">
    <source>
        <dbReference type="ARBA" id="ARBA00012438"/>
    </source>
</evidence>
<dbReference type="Pfam" id="PF00989">
    <property type="entry name" value="PAS"/>
    <property type="match status" value="1"/>
</dbReference>
<gene>
    <name evidence="11" type="ORF">GGP45_000010</name>
</gene>
<dbReference type="Proteomes" id="UP001155144">
    <property type="component" value="Unassembled WGS sequence"/>
</dbReference>
<dbReference type="SUPFAM" id="SSF55785">
    <property type="entry name" value="PYP-like sensor domain (PAS domain)"/>
    <property type="match status" value="1"/>
</dbReference>
<dbReference type="NCBIfam" id="TIGR00229">
    <property type="entry name" value="sensory_box"/>
    <property type="match status" value="1"/>
</dbReference>
<evidence type="ECO:0000256" key="5">
    <source>
        <dbReference type="ARBA" id="ARBA00022777"/>
    </source>
</evidence>
<dbReference type="InterPro" id="IPR013767">
    <property type="entry name" value="PAS_fold"/>
</dbReference>
<dbReference type="InterPro" id="IPR005467">
    <property type="entry name" value="His_kinase_dom"/>
</dbReference>
<proteinExistence type="predicted"/>
<keyword evidence="5" id="KW-0418">Kinase</keyword>
<dbReference type="PROSITE" id="PS50112">
    <property type="entry name" value="PAS"/>
    <property type="match status" value="1"/>
</dbReference>
<dbReference type="SMART" id="SM00091">
    <property type="entry name" value="PAS"/>
    <property type="match status" value="1"/>
</dbReference>
<dbReference type="InterPro" id="IPR004358">
    <property type="entry name" value="Sig_transdc_His_kin-like_C"/>
</dbReference>
<keyword evidence="3" id="KW-0597">Phosphoprotein</keyword>
<feature type="coiled-coil region" evidence="7">
    <location>
        <begin position="666"/>
        <end position="693"/>
    </location>
</feature>
<dbReference type="SUPFAM" id="SSF47384">
    <property type="entry name" value="Homodimeric domain of signal transducing histidine kinase"/>
    <property type="match status" value="1"/>
</dbReference>
<dbReference type="InterPro" id="IPR003018">
    <property type="entry name" value="GAF"/>
</dbReference>
<evidence type="ECO:0000256" key="6">
    <source>
        <dbReference type="ARBA" id="ARBA00023136"/>
    </source>
</evidence>
<dbReference type="Gene3D" id="3.30.565.10">
    <property type="entry name" value="Histidine kinase-like ATPase, C-terminal domain"/>
    <property type="match status" value="1"/>
</dbReference>
<dbReference type="InterPro" id="IPR050351">
    <property type="entry name" value="BphY/WalK/GraS-like"/>
</dbReference>
<evidence type="ECO:0000256" key="7">
    <source>
        <dbReference type="SAM" id="Coils"/>
    </source>
</evidence>
<dbReference type="InterPro" id="IPR003661">
    <property type="entry name" value="HisK_dim/P_dom"/>
</dbReference>
<accession>A0A9X2V1X8</accession>
<name>A0A9X2V1X8_9BACT</name>
<dbReference type="PROSITE" id="PS50113">
    <property type="entry name" value="PAC"/>
    <property type="match status" value="1"/>
</dbReference>
<dbReference type="Gene3D" id="3.30.450.20">
    <property type="entry name" value="PAS domain"/>
    <property type="match status" value="1"/>
</dbReference>
<dbReference type="Gene3D" id="1.10.287.130">
    <property type="match status" value="1"/>
</dbReference>
<evidence type="ECO:0000313" key="11">
    <source>
        <dbReference type="EMBL" id="MCS4119692.1"/>
    </source>
</evidence>
<dbReference type="PANTHER" id="PTHR42878">
    <property type="entry name" value="TWO-COMPONENT HISTIDINE KINASE"/>
    <property type="match status" value="1"/>
</dbReference>
<dbReference type="InterPro" id="IPR036097">
    <property type="entry name" value="HisK_dim/P_sf"/>
</dbReference>
<dbReference type="InterPro" id="IPR035965">
    <property type="entry name" value="PAS-like_dom_sf"/>
</dbReference>
<dbReference type="InterPro" id="IPR000014">
    <property type="entry name" value="PAS"/>
</dbReference>
<dbReference type="GO" id="GO:0007234">
    <property type="term" value="P:osmosensory signaling via phosphorelay pathway"/>
    <property type="evidence" value="ECO:0007669"/>
    <property type="project" value="TreeGrafter"/>
</dbReference>
<dbReference type="Pfam" id="PF02518">
    <property type="entry name" value="HATPase_c"/>
    <property type="match status" value="1"/>
</dbReference>
<dbReference type="RefSeq" id="WP_259039598.1">
    <property type="nucleotide sequence ID" value="NZ_JANUAR010000007.1"/>
</dbReference>
<evidence type="ECO:0000259" key="8">
    <source>
        <dbReference type="PROSITE" id="PS50109"/>
    </source>
</evidence>
<reference evidence="11" key="1">
    <citation type="submission" date="2022-08" db="EMBL/GenBank/DDBJ databases">
        <title>Genomic Encyclopedia of Type Strains, Phase V (KMG-V): Genome sequencing to study the core and pangenomes of soil and plant-associated prokaryotes.</title>
        <authorList>
            <person name="Whitman W."/>
        </authorList>
    </citation>
    <scope>NUCLEOTIDE SEQUENCE</scope>
    <source>
        <strain evidence="11">SP3026</strain>
    </source>
</reference>
<dbReference type="GO" id="GO:0000155">
    <property type="term" value="F:phosphorelay sensor kinase activity"/>
    <property type="evidence" value="ECO:0007669"/>
    <property type="project" value="InterPro"/>
</dbReference>
<dbReference type="PRINTS" id="PR00344">
    <property type="entry name" value="BCTRLSENSOR"/>
</dbReference>
<dbReference type="Pfam" id="PF00512">
    <property type="entry name" value="HisKA"/>
    <property type="match status" value="1"/>
</dbReference>
<dbReference type="PROSITE" id="PS50109">
    <property type="entry name" value="HIS_KIN"/>
    <property type="match status" value="1"/>
</dbReference>
<dbReference type="InterPro" id="IPR036890">
    <property type="entry name" value="HATPase_C_sf"/>
</dbReference>
<sequence>MEASHYTSDLDPSSVLGFGSALAMLDSTEEVARLLTGALRSMGLADLQAMVLDSSADDPTRVFGSLGTRPLPGPVVDELRRGAPFPDTADARGTPSHHRVEVPEESALADQGIDHLATVRLGTLDQEFGRVVAGLRADDTHTSLQLSSLQMMAAQASMALHRIALHREQAAQQEALRESEARYRELYENAPVAYLSATAEGKIRMANRRATELFGASREALTGRSIPNFCAGTPTGQEAAQRLAECLRSGAPVRDDEVELCLPDGGRVWVSLTMRPIEAGDRASDRLVMMVDVTERRRMESALREARNELERRVKERTAELEQANEHLEQRTRRLQALRDIDQAILAAESPEEIATATLRRAREIMPFHRASVSVVDWEAERAQVLATRQEDETLEGGTTIPLDDFFLTDALRAGEADTIDDLAARSSSGVAETVKDLGVRSVLCLPMMDDEELLGLLQIGRTRPQAFTDEDRRVGTELADHLAIALRQAHLRQRVETRTTALEQANDRLAHQTQRLQTLRDIDQAILAAESPEEIATEAIRRVRSILPYESATVTVTDWEAGTAHVLAAADNVLAAPSTLPLDEVYLSDTLRAGDTEVLSVEAYEPVPEAEARMQEMGLQSILCVPMVVEEQVIGVVHVGRTQPEAFADEDRRVGRELADHMAIALRQSQLLEEVQAQRERLEERVQERTEELESFTYSVSHDLRTPLRAIDGYTRILREDHADQLDEEGRRLLDVVHESTQTMGTLIDDLLTLSRLGRHEMNRVTIDMQALAQETIDEVRRAHATEAVTFDLAALPAAAGDRSMIRHVFSNLLANAVKFTQTESDPRVEVSGEVRDGKRVFVVRDNGVGFDPDRADALFGVFERAHEADDFEGTGVGLAIVERIVRRHDGQVWADGEEGEGASFFFTLPPAAETS</sequence>
<dbReference type="InterPro" id="IPR029016">
    <property type="entry name" value="GAF-like_dom_sf"/>
</dbReference>
<feature type="domain" description="Histidine kinase" evidence="8">
    <location>
        <begin position="700"/>
        <end position="914"/>
    </location>
</feature>
<dbReference type="GO" id="GO:0016020">
    <property type="term" value="C:membrane"/>
    <property type="evidence" value="ECO:0007669"/>
    <property type="project" value="UniProtKB-SubCell"/>
</dbReference>
<dbReference type="InterPro" id="IPR003594">
    <property type="entry name" value="HATPase_dom"/>
</dbReference>
<dbReference type="SMART" id="SM00387">
    <property type="entry name" value="HATPase_c"/>
    <property type="match status" value="1"/>
</dbReference>
<dbReference type="SUPFAM" id="SSF55781">
    <property type="entry name" value="GAF domain-like"/>
    <property type="match status" value="2"/>
</dbReference>
<keyword evidence="4" id="KW-0808">Transferase</keyword>
<comment type="caution">
    <text evidence="11">The sequence shown here is derived from an EMBL/GenBank/DDBJ whole genome shotgun (WGS) entry which is preliminary data.</text>
</comment>
<protein>
    <recommendedName>
        <fullName evidence="2">histidine kinase</fullName>
        <ecNumber evidence="2">2.7.13.3</ecNumber>
    </recommendedName>
</protein>
<feature type="domain" description="PAS" evidence="9">
    <location>
        <begin position="179"/>
        <end position="225"/>
    </location>
</feature>
<evidence type="ECO:0000256" key="4">
    <source>
        <dbReference type="ARBA" id="ARBA00022679"/>
    </source>
</evidence>
<dbReference type="PANTHER" id="PTHR42878:SF15">
    <property type="entry name" value="BACTERIOPHYTOCHROME"/>
    <property type="match status" value="1"/>
</dbReference>
<dbReference type="Pfam" id="PF13185">
    <property type="entry name" value="GAF_2"/>
    <property type="match status" value="2"/>
</dbReference>
<dbReference type="InterPro" id="IPR000700">
    <property type="entry name" value="PAS-assoc_C"/>
</dbReference>
<dbReference type="Gene3D" id="3.30.450.40">
    <property type="match status" value="2"/>
</dbReference>
<dbReference type="EMBL" id="JANUBL010000001">
    <property type="protein sequence ID" value="MCS4119692.1"/>
    <property type="molecule type" value="Genomic_DNA"/>
</dbReference>
<dbReference type="GO" id="GO:0030295">
    <property type="term" value="F:protein kinase activator activity"/>
    <property type="evidence" value="ECO:0007669"/>
    <property type="project" value="TreeGrafter"/>
</dbReference>
<comment type="catalytic activity">
    <reaction evidence="1">
        <text>ATP + protein L-histidine = ADP + protein N-phospho-L-histidine.</text>
        <dbReference type="EC" id="2.7.13.3"/>
    </reaction>
</comment>
<dbReference type="GO" id="GO:0000156">
    <property type="term" value="F:phosphorelay response regulator activity"/>
    <property type="evidence" value="ECO:0007669"/>
    <property type="project" value="TreeGrafter"/>
</dbReference>
<dbReference type="EC" id="2.7.13.3" evidence="2"/>
<feature type="coiled-coil region" evidence="7">
    <location>
        <begin position="296"/>
        <end position="341"/>
    </location>
</feature>
<evidence type="ECO:0000259" key="10">
    <source>
        <dbReference type="PROSITE" id="PS50113"/>
    </source>
</evidence>
<dbReference type="SMART" id="SM00065">
    <property type="entry name" value="GAF"/>
    <property type="match status" value="2"/>
</dbReference>
<dbReference type="FunFam" id="3.30.565.10:FF:000006">
    <property type="entry name" value="Sensor histidine kinase WalK"/>
    <property type="match status" value="1"/>
</dbReference>
<evidence type="ECO:0000256" key="3">
    <source>
        <dbReference type="ARBA" id="ARBA00022553"/>
    </source>
</evidence>
<dbReference type="CDD" id="cd00130">
    <property type="entry name" value="PAS"/>
    <property type="match status" value="1"/>
</dbReference>
<evidence type="ECO:0000259" key="9">
    <source>
        <dbReference type="PROSITE" id="PS50112"/>
    </source>
</evidence>
<evidence type="ECO:0000256" key="1">
    <source>
        <dbReference type="ARBA" id="ARBA00000085"/>
    </source>
</evidence>
<evidence type="ECO:0000313" key="12">
    <source>
        <dbReference type="Proteomes" id="UP001155144"/>
    </source>
</evidence>
<dbReference type="SUPFAM" id="SSF55874">
    <property type="entry name" value="ATPase domain of HSP90 chaperone/DNA topoisomerase II/histidine kinase"/>
    <property type="match status" value="1"/>
</dbReference>
<keyword evidence="7" id="KW-0175">Coiled coil</keyword>
<dbReference type="CDD" id="cd00082">
    <property type="entry name" value="HisKA"/>
    <property type="match status" value="1"/>
</dbReference>
<dbReference type="AlphaFoldDB" id="A0A9X2V1X8"/>
<dbReference type="SMART" id="SM00388">
    <property type="entry name" value="HisKA"/>
    <property type="match status" value="1"/>
</dbReference>
<feature type="domain" description="PAC" evidence="10">
    <location>
        <begin position="254"/>
        <end position="305"/>
    </location>
</feature>